<dbReference type="Gene3D" id="2.60.120.260">
    <property type="entry name" value="Galactose-binding domain-like"/>
    <property type="match status" value="2"/>
</dbReference>
<dbReference type="PANTHER" id="PTHR12143:SF39">
    <property type="entry name" value="SECRETED PROTEIN"/>
    <property type="match status" value="1"/>
</dbReference>
<protein>
    <submittedName>
        <fullName evidence="2">Glycoside hydrolase family 92 protein</fullName>
    </submittedName>
</protein>
<dbReference type="InterPro" id="IPR012939">
    <property type="entry name" value="Glyco_hydro_92"/>
</dbReference>
<dbReference type="InterPro" id="IPR014718">
    <property type="entry name" value="GH-type_carb-bd"/>
</dbReference>
<dbReference type="InterPro" id="IPR008928">
    <property type="entry name" value="6-hairpin_glycosidase_sf"/>
</dbReference>
<accession>A0ABS2Z7A9</accession>
<feature type="domain" description="F5/8 type C" evidence="1">
    <location>
        <begin position="29"/>
        <end position="179"/>
    </location>
</feature>
<dbReference type="RefSeq" id="WP_188404626.1">
    <property type="nucleotide sequence ID" value="NZ_BMCE01000009.1"/>
</dbReference>
<name>A0ABS2Z7A9_9BACL</name>
<dbReference type="SUPFAM" id="SSF49785">
    <property type="entry name" value="Galactose-binding domain-like"/>
    <property type="match status" value="2"/>
</dbReference>
<dbReference type="Proteomes" id="UP001319060">
    <property type="component" value="Unassembled WGS sequence"/>
</dbReference>
<evidence type="ECO:0000313" key="2">
    <source>
        <dbReference type="EMBL" id="MBN3543880.1"/>
    </source>
</evidence>
<dbReference type="InterPro" id="IPR000421">
    <property type="entry name" value="FA58C"/>
</dbReference>
<dbReference type="GO" id="GO:0016787">
    <property type="term" value="F:hydrolase activity"/>
    <property type="evidence" value="ECO:0007669"/>
    <property type="project" value="UniProtKB-KW"/>
</dbReference>
<dbReference type="Pfam" id="PF07971">
    <property type="entry name" value="Glyco_hydro_92"/>
    <property type="match status" value="1"/>
</dbReference>
<gene>
    <name evidence="2" type="ORF">JYA64_01015</name>
</gene>
<dbReference type="PROSITE" id="PS50022">
    <property type="entry name" value="FA58C_3"/>
    <property type="match status" value="2"/>
</dbReference>
<comment type="caution">
    <text evidence="2">The sequence shown here is derived from an EMBL/GenBank/DDBJ whole genome shotgun (WGS) entry which is preliminary data.</text>
</comment>
<dbReference type="EMBL" id="JAFHKS010000036">
    <property type="protein sequence ID" value="MBN3543880.1"/>
    <property type="molecule type" value="Genomic_DNA"/>
</dbReference>
<dbReference type="Pfam" id="PF00754">
    <property type="entry name" value="F5_F8_type_C"/>
    <property type="match status" value="2"/>
</dbReference>
<keyword evidence="2" id="KW-0378">Hydrolase</keyword>
<sequence length="1143" mass="127987">MGKKLLSMFMIVLILLTMMEPLSSDSVMAVSESHPLESKTTNVALNAKATASGQCNENEKPSFAVDGRTDTKWCDNSGTAQKWLELDLGKEYNINQWVVQNACIGESKNCPYWNTNSFRLQMSEDGKTWEDIDVVKDNYQTIVDRYVPTFKARYIRLYLDKPSTQDSNARIYELELYGTDVEQTPAYPEINKKPVDYVDPFINTLGDNGQTNPGPTTPFGLVSLGPDSDGGAFSGYYYQDKYLKGFSHLRFSGVGCSGAGGNILMKPGIGSFTNDSKKYKEKYDKNSEEASPGYYKVKLESDIEVELTASKRVGFHKYMFPKSQDGYVLIDLANSYAGMLDASLKVENNNEISGYIKGKNVCGHGYYKMYYSIQFDQDFDSYKSWSGDAVGDDESRSGTKIGVFAKFDTNKNQEIKAKVGLSPISVEEAKYERDHDIPNWNFDQQRSKTRKIWSKLLNKVKITDNDEENKTIFYTQLYHSFLHPNNVTSSKGEFRAARDENTIRNTSEMGKDFEYYSGWTTWDDFRKYSLYSILAPQEFDNIVKSMVDVYKTRGSYVQWGQGYWPSPTVRNEFNGAVILDAYTKGFDDFDVYTALRGMAVDTDHYAPNKVSGALEKAYSAYYPMKLASLLGDKATYLKYREIALSYQDLWNPIQRDDQQNERGFFTPNAETAASVSRINEFAYQGNLWHYRWFVPHDVQGLAKLRGSSEKLADDLEYFFEIDEYMAINEPDIQAPYMFNYLGKPYLTQKYVREYTTEVVTQKYHNHGLYALPIKSRVYRADPEGYLPSMDDDAGAMSSWFVYSAMGLFPGNPGDPYYMIGSPIFSEMTLHLEKGKSFTIKANDVSSKNRYIQKAKLNGKSFDQAWISYEDIMKGGKLEFQMGSTPNKEWGADPSKTPPATDFTKEVVVKLNSITAPADKTGVAIGTAKTADALGLPTTVDLVTDSGSLNGVAKVTWNVDASDYDPTVKAVQTFTVNGTVTLPNGVENLNNVPLTTSIKVTVNKIPQSQMTATATSQETIGENNSASMAIDGNSQTIWHTKWDKSDVLPQSINLNLRGTYPIDKVAYLPRSSGSNGNITGYNVYVSTDGVTFTKVASGTWADNNAEKVATFDPTDASYVKLEATAGVNGWASAAEISVLVKQKL</sequence>
<dbReference type="Gene3D" id="1.20.1050.60">
    <property type="entry name" value="alpha-1,2-mannosidase"/>
    <property type="match status" value="1"/>
</dbReference>
<proteinExistence type="predicted"/>
<dbReference type="InterPro" id="IPR050883">
    <property type="entry name" value="PNGase"/>
</dbReference>
<dbReference type="PANTHER" id="PTHR12143">
    <property type="entry name" value="PEPTIDE N-GLYCANASE PNGASE -RELATED"/>
    <property type="match status" value="1"/>
</dbReference>
<dbReference type="InterPro" id="IPR041371">
    <property type="entry name" value="GH92_N"/>
</dbReference>
<dbReference type="SUPFAM" id="SSF48208">
    <property type="entry name" value="Six-hairpin glycosidases"/>
    <property type="match status" value="1"/>
</dbReference>
<dbReference type="Pfam" id="PF17678">
    <property type="entry name" value="Glyco_hydro_92N"/>
    <property type="match status" value="1"/>
</dbReference>
<keyword evidence="3" id="KW-1185">Reference proteome</keyword>
<dbReference type="Gene3D" id="2.70.98.10">
    <property type="match status" value="1"/>
</dbReference>
<feature type="domain" description="F5/8 type C" evidence="1">
    <location>
        <begin position="992"/>
        <end position="1140"/>
    </location>
</feature>
<dbReference type="InterPro" id="IPR008979">
    <property type="entry name" value="Galactose-bd-like_sf"/>
</dbReference>
<organism evidence="2 3">
    <name type="scientific">Fictibacillus barbaricus</name>
    <dbReference type="NCBI Taxonomy" id="182136"/>
    <lineage>
        <taxon>Bacteria</taxon>
        <taxon>Bacillati</taxon>
        <taxon>Bacillota</taxon>
        <taxon>Bacilli</taxon>
        <taxon>Bacillales</taxon>
        <taxon>Fictibacillaceae</taxon>
        <taxon>Fictibacillus</taxon>
    </lineage>
</organism>
<dbReference type="Gene3D" id="1.20.1610.10">
    <property type="entry name" value="alpha-1,2-mannosidases domains"/>
    <property type="match status" value="1"/>
</dbReference>
<dbReference type="Gene3D" id="3.30.2080.10">
    <property type="entry name" value="GH92 mannosidase domain"/>
    <property type="match status" value="1"/>
</dbReference>
<reference evidence="2 3" key="1">
    <citation type="submission" date="2021-01" db="EMBL/GenBank/DDBJ databases">
        <title>Genome Sequencing of Type Strains.</title>
        <authorList>
            <person name="Lemaire J.F."/>
            <person name="Inderbitzin P."/>
            <person name="Collins S.B."/>
            <person name="Wespe N."/>
            <person name="Knight-Connoni V."/>
        </authorList>
    </citation>
    <scope>NUCLEOTIDE SEQUENCE [LARGE SCALE GENOMIC DNA]</scope>
    <source>
        <strain evidence="2 3">DSM 14730</strain>
    </source>
</reference>
<evidence type="ECO:0000259" key="1">
    <source>
        <dbReference type="PROSITE" id="PS50022"/>
    </source>
</evidence>
<evidence type="ECO:0000313" key="3">
    <source>
        <dbReference type="Proteomes" id="UP001319060"/>
    </source>
</evidence>